<dbReference type="PANTHER" id="PTHR10774:SF190">
    <property type="entry name" value="C2 CALCIUM_LIPID-BINDING ENDONUCLEASE_EXONUCLEASE_PHOSPHATASE-RELATED"/>
    <property type="match status" value="1"/>
</dbReference>
<dbReference type="PROSITE" id="PS50004">
    <property type="entry name" value="C2"/>
    <property type="match status" value="3"/>
</dbReference>
<gene>
    <name evidence="4" type="ORF">EZS28_014106</name>
</gene>
<dbReference type="AlphaFoldDB" id="A0A5J4W6H0"/>
<dbReference type="GO" id="GO:0008289">
    <property type="term" value="F:lipid binding"/>
    <property type="evidence" value="ECO:0007669"/>
    <property type="project" value="InterPro"/>
</dbReference>
<dbReference type="InterPro" id="IPR035892">
    <property type="entry name" value="C2_domain_sf"/>
</dbReference>
<dbReference type="InterPro" id="IPR000008">
    <property type="entry name" value="C2_dom"/>
</dbReference>
<feature type="coiled-coil region" evidence="1">
    <location>
        <begin position="330"/>
        <end position="393"/>
    </location>
</feature>
<comment type="caution">
    <text evidence="4">The sequence shown here is derived from an EMBL/GenBank/DDBJ whole genome shotgun (WGS) entry which is preliminary data.</text>
</comment>
<sequence length="663" mass="77213">MSDQTENVQQSDSALSEGDKKPSYVNGILKFSKISVHGLKKMDTFGKSDPYVVFVLGDEKKQTTTANKTYDYDYVNEEYELVYNPLKMQGKKEVEVEVYDYDKVGDNEIIGAISVDILPSYNNETQIELFLQPKENSQSLIELTSQNKDQKLGKVIFSMIYIPELDILKQQEEERIRKEAIDAQYVKGYVTVSDIHVREIKKMDIMGKSDPFVKFIFKDQSQQTTVAKNVLDYDYVNEQFELLYDPAVMQGKHEIEVEVYDQDSLSNNDIIGAVSVDILPSLNKQQQIELFLQPKQEQKEDLTQFVVDLVQSNIDQKLGTVIFKMEYITEQDWIKKKEEEELLRKQEEEEIARQRELEEKQRLEDEQRRLQEIEKAIDEQKRIEEEKRKQQEALDAQYIKGYVIVNDIHVRGLKKMDFIGKSDPFVKFIFRDQSQQTSVADNAIDYDYLNESYELLYDPSVMRGKHEIEVEVYDQDSITQNDIIGAISVDILPSLNKETQIDLFLQPKKEQKEDLTDQVIDLIQQNDDQQLGKVIFKMEYITEEEWIKRKDAANESAKEKGFEEGQEQDQEQQRKLRSRKAKNQSEPGEDGEQKVDENQPGEDGQEKEQEIGEDQEQDQAGQLKRRKAKNQNQPGEDQEQEKEQNAVDDFQDYSPSLNTPNGS</sequence>
<dbReference type="Gene3D" id="2.60.40.150">
    <property type="entry name" value="C2 domain"/>
    <property type="match status" value="3"/>
</dbReference>
<evidence type="ECO:0000259" key="3">
    <source>
        <dbReference type="PROSITE" id="PS50004"/>
    </source>
</evidence>
<feature type="domain" description="C2" evidence="3">
    <location>
        <begin position="9"/>
        <end position="131"/>
    </location>
</feature>
<feature type="compositionally biased region" description="Polar residues" evidence="2">
    <location>
        <begin position="653"/>
        <end position="663"/>
    </location>
</feature>
<organism evidence="4 5">
    <name type="scientific">Streblomastix strix</name>
    <dbReference type="NCBI Taxonomy" id="222440"/>
    <lineage>
        <taxon>Eukaryota</taxon>
        <taxon>Metamonada</taxon>
        <taxon>Preaxostyla</taxon>
        <taxon>Oxymonadida</taxon>
        <taxon>Streblomastigidae</taxon>
        <taxon>Streblomastix</taxon>
    </lineage>
</organism>
<dbReference type="Pfam" id="PF00168">
    <property type="entry name" value="C2"/>
    <property type="match status" value="3"/>
</dbReference>
<feature type="region of interest" description="Disordered" evidence="2">
    <location>
        <begin position="557"/>
        <end position="663"/>
    </location>
</feature>
<dbReference type="PANTHER" id="PTHR10774">
    <property type="entry name" value="EXTENDED SYNAPTOTAGMIN-RELATED"/>
    <property type="match status" value="1"/>
</dbReference>
<evidence type="ECO:0000313" key="5">
    <source>
        <dbReference type="Proteomes" id="UP000324800"/>
    </source>
</evidence>
<feature type="domain" description="C2" evidence="3">
    <location>
        <begin position="170"/>
        <end position="292"/>
    </location>
</feature>
<dbReference type="SMART" id="SM00239">
    <property type="entry name" value="C2"/>
    <property type="match status" value="3"/>
</dbReference>
<evidence type="ECO:0000256" key="1">
    <source>
        <dbReference type="SAM" id="Coils"/>
    </source>
</evidence>
<protein>
    <recommendedName>
        <fullName evidence="3">C2 domain-containing protein</fullName>
    </recommendedName>
</protein>
<feature type="non-terminal residue" evidence="4">
    <location>
        <position position="663"/>
    </location>
</feature>
<feature type="region of interest" description="Disordered" evidence="2">
    <location>
        <begin position="1"/>
        <end position="20"/>
    </location>
</feature>
<feature type="domain" description="C2" evidence="3">
    <location>
        <begin position="383"/>
        <end position="505"/>
    </location>
</feature>
<name>A0A5J4W6H0_9EUKA</name>
<feature type="compositionally biased region" description="Polar residues" evidence="2">
    <location>
        <begin position="1"/>
        <end position="14"/>
    </location>
</feature>
<accession>A0A5J4W6H0</accession>
<keyword evidence="1" id="KW-0175">Coiled coil</keyword>
<dbReference type="InterPro" id="IPR045050">
    <property type="entry name" value="Synaptotagmin_plant"/>
</dbReference>
<reference evidence="4 5" key="1">
    <citation type="submission" date="2019-03" db="EMBL/GenBank/DDBJ databases">
        <title>Single cell metagenomics reveals metabolic interactions within the superorganism composed of flagellate Streblomastix strix and complex community of Bacteroidetes bacteria on its surface.</title>
        <authorList>
            <person name="Treitli S.C."/>
            <person name="Kolisko M."/>
            <person name="Husnik F."/>
            <person name="Keeling P."/>
            <person name="Hampl V."/>
        </authorList>
    </citation>
    <scope>NUCLEOTIDE SEQUENCE [LARGE SCALE GENOMIC DNA]</scope>
    <source>
        <strain evidence="4">ST1C</strain>
    </source>
</reference>
<dbReference type="CDD" id="cd00030">
    <property type="entry name" value="C2"/>
    <property type="match status" value="2"/>
</dbReference>
<proteinExistence type="predicted"/>
<dbReference type="GO" id="GO:0005783">
    <property type="term" value="C:endoplasmic reticulum"/>
    <property type="evidence" value="ECO:0007669"/>
    <property type="project" value="TreeGrafter"/>
</dbReference>
<dbReference type="SUPFAM" id="SSF49562">
    <property type="entry name" value="C2 domain (Calcium/lipid-binding domain, CaLB)"/>
    <property type="match status" value="3"/>
</dbReference>
<evidence type="ECO:0000313" key="4">
    <source>
        <dbReference type="EMBL" id="KAA6390370.1"/>
    </source>
</evidence>
<dbReference type="Proteomes" id="UP000324800">
    <property type="component" value="Unassembled WGS sequence"/>
</dbReference>
<evidence type="ECO:0000256" key="2">
    <source>
        <dbReference type="SAM" id="MobiDB-lite"/>
    </source>
</evidence>
<dbReference type="OrthoDB" id="67700at2759"/>
<dbReference type="EMBL" id="SNRW01003241">
    <property type="protein sequence ID" value="KAA6390370.1"/>
    <property type="molecule type" value="Genomic_DNA"/>
</dbReference>